<comment type="subunit">
    <text evidence="3">The 26S proteasome is composed of a core protease, known as the 20S proteasome, capped at one or both ends by the 19S regulatory complex (RC). The RC is composed of at least 18 different subunits in two subcomplexes, the base and the lid, which form the portions proximal and distal to the 20S proteolytic core, respectively. Component of the lid subcomplex of the 19S RC.</text>
</comment>
<dbReference type="STRING" id="1353952.A0A165EK41"/>
<dbReference type="Pfam" id="PF01399">
    <property type="entry name" value="PCI"/>
    <property type="match status" value="1"/>
</dbReference>
<keyword evidence="6" id="KW-1185">Reference proteome</keyword>
<reference evidence="5 6" key="1">
    <citation type="journal article" date="2016" name="Mol. Biol. Evol.">
        <title>Comparative Genomics of Early-Diverging Mushroom-Forming Fungi Provides Insights into the Origins of Lignocellulose Decay Capabilities.</title>
        <authorList>
            <person name="Nagy L.G."/>
            <person name="Riley R."/>
            <person name="Tritt A."/>
            <person name="Adam C."/>
            <person name="Daum C."/>
            <person name="Floudas D."/>
            <person name="Sun H."/>
            <person name="Yadav J.S."/>
            <person name="Pangilinan J."/>
            <person name="Larsson K.H."/>
            <person name="Matsuura K."/>
            <person name="Barry K."/>
            <person name="Labutti K."/>
            <person name="Kuo R."/>
            <person name="Ohm R.A."/>
            <person name="Bhattacharya S.S."/>
            <person name="Shirouzu T."/>
            <person name="Yoshinaga Y."/>
            <person name="Martin F.M."/>
            <person name="Grigoriev I.V."/>
            <person name="Hibbett D.S."/>
        </authorList>
    </citation>
    <scope>NUCLEOTIDE SEQUENCE [LARGE SCALE GENOMIC DNA]</scope>
    <source>
        <strain evidence="5 6">HHB12733</strain>
    </source>
</reference>
<dbReference type="AlphaFoldDB" id="A0A165EK41"/>
<evidence type="ECO:0000256" key="3">
    <source>
        <dbReference type="ARBA" id="ARBA00093502"/>
    </source>
</evidence>
<dbReference type="InterPro" id="IPR011990">
    <property type="entry name" value="TPR-like_helical_dom_sf"/>
</dbReference>
<dbReference type="SMART" id="SM00088">
    <property type="entry name" value="PINT"/>
    <property type="match status" value="1"/>
</dbReference>
<dbReference type="InterPro" id="IPR045135">
    <property type="entry name" value="Rpn7_N"/>
</dbReference>
<dbReference type="InterPro" id="IPR049549">
    <property type="entry name" value="RPN7_PSMD6_C"/>
</dbReference>
<dbReference type="InParanoid" id="A0A165EK41"/>
<dbReference type="InterPro" id="IPR036390">
    <property type="entry name" value="WH_DNA-bd_sf"/>
</dbReference>
<dbReference type="SUPFAM" id="SSF46785">
    <property type="entry name" value="Winged helix' DNA-binding domain"/>
    <property type="match status" value="1"/>
</dbReference>
<evidence type="ECO:0000256" key="1">
    <source>
        <dbReference type="ARBA" id="ARBA00022942"/>
    </source>
</evidence>
<dbReference type="PANTHER" id="PTHR14145:SF1">
    <property type="entry name" value="26S PROTEASOME NON-ATPASE REGULATORY SUBUNIT 6"/>
    <property type="match status" value="1"/>
</dbReference>
<protein>
    <submittedName>
        <fullName evidence="5">PCI-domain-containing protein</fullName>
    </submittedName>
</protein>
<dbReference type="InterPro" id="IPR019585">
    <property type="entry name" value="Rpn7/CSN1"/>
</dbReference>
<dbReference type="GO" id="GO:0043161">
    <property type="term" value="P:proteasome-mediated ubiquitin-dependent protein catabolic process"/>
    <property type="evidence" value="ECO:0007669"/>
    <property type="project" value="TreeGrafter"/>
</dbReference>
<dbReference type="FunFam" id="1.25.40.570:FF:000005">
    <property type="entry name" value="26S proteasome regulatory subunit N7"/>
    <property type="match status" value="1"/>
</dbReference>
<dbReference type="OrthoDB" id="1452at2759"/>
<proteinExistence type="predicted"/>
<evidence type="ECO:0000313" key="6">
    <source>
        <dbReference type="Proteomes" id="UP000076842"/>
    </source>
</evidence>
<dbReference type="GO" id="GO:0008541">
    <property type="term" value="C:proteasome regulatory particle, lid subcomplex"/>
    <property type="evidence" value="ECO:0007669"/>
    <property type="project" value="UniProtKB-ARBA"/>
</dbReference>
<evidence type="ECO:0000313" key="5">
    <source>
        <dbReference type="EMBL" id="KZT55031.1"/>
    </source>
</evidence>
<accession>A0A165EK41</accession>
<sequence length="423" mass="47668">MQGYASLDFWCARVRAAHPQLSPGLPRCIHSTRSTLMSSEEEVLPIPNLKLPQAHFVLQNQRLQSLHGKALEDLVAGVEADEMAPYYKLLLESTPSLKRDDALLKKMEDANTAAFAKLDEALANAEKTEGETEISDALRAKATYLTKIGDKEKALEAQKLALEKTPGLGSRIDIVLTMIRIGFFFQDNAVVAEWMTKASELIDQGGDWDRRNRLKVYEGRHMLSVRRFKEASDLLLDALSTFTATEVFEYNEFVTLTVLSGTLTLERVELKKRIMSSPEVNSVLPELPHLGDYFTSLYNCDYSRFFRALAEVEQMYLIPSRILSPHTQFYVREMRVLAYSQLLQSYRSVSIASLSAAFGVTPSFIDADLSRFIISGRLNCTIDKVSGIVETHRPDRKNALYEQVVKQGDVVLNEIQKLSKVLC</sequence>
<dbReference type="Pfam" id="PF21154">
    <property type="entry name" value="RPN7_PSMD6_C"/>
    <property type="match status" value="1"/>
</dbReference>
<dbReference type="FunCoup" id="A0A165EK41">
    <property type="interactions" value="479"/>
</dbReference>
<dbReference type="SUPFAM" id="SSF48452">
    <property type="entry name" value="TPR-like"/>
    <property type="match status" value="1"/>
</dbReference>
<comment type="function">
    <text evidence="2">Component of the 19S cap proteasome complex which acts as a regulatory subunit of the 26S proteasome, involved in the ATP-dependent degradation of ubiquitinated proteins.</text>
</comment>
<feature type="domain" description="PCI" evidence="4">
    <location>
        <begin position="227"/>
        <end position="396"/>
    </location>
</feature>
<evidence type="ECO:0000256" key="2">
    <source>
        <dbReference type="ARBA" id="ARBA00093435"/>
    </source>
</evidence>
<gene>
    <name evidence="5" type="ORF">CALCODRAFT_546748</name>
</gene>
<dbReference type="InterPro" id="IPR000717">
    <property type="entry name" value="PCI_dom"/>
</dbReference>
<dbReference type="Pfam" id="PF10602">
    <property type="entry name" value="RPN7"/>
    <property type="match status" value="1"/>
</dbReference>
<dbReference type="Proteomes" id="UP000076842">
    <property type="component" value="Unassembled WGS sequence"/>
</dbReference>
<dbReference type="PANTHER" id="PTHR14145">
    <property type="entry name" value="26S PROTESOME SUBUNIT 6"/>
    <property type="match status" value="1"/>
</dbReference>
<keyword evidence="1" id="KW-0647">Proteasome</keyword>
<dbReference type="Gene3D" id="1.25.40.570">
    <property type="match status" value="1"/>
</dbReference>
<name>A0A165EK41_9BASI</name>
<dbReference type="EMBL" id="KV424002">
    <property type="protein sequence ID" value="KZT55031.1"/>
    <property type="molecule type" value="Genomic_DNA"/>
</dbReference>
<organism evidence="5 6">
    <name type="scientific">Calocera cornea HHB12733</name>
    <dbReference type="NCBI Taxonomy" id="1353952"/>
    <lineage>
        <taxon>Eukaryota</taxon>
        <taxon>Fungi</taxon>
        <taxon>Dikarya</taxon>
        <taxon>Basidiomycota</taxon>
        <taxon>Agaricomycotina</taxon>
        <taxon>Dacrymycetes</taxon>
        <taxon>Dacrymycetales</taxon>
        <taxon>Dacrymycetaceae</taxon>
        <taxon>Calocera</taxon>
    </lineage>
</organism>
<dbReference type="PROSITE" id="PS50250">
    <property type="entry name" value="PCI"/>
    <property type="match status" value="1"/>
</dbReference>
<evidence type="ECO:0000259" key="4">
    <source>
        <dbReference type="PROSITE" id="PS50250"/>
    </source>
</evidence>